<evidence type="ECO:0000313" key="1">
    <source>
        <dbReference type="EMBL" id="GAH81716.1"/>
    </source>
</evidence>
<accession>X1IH15</accession>
<protein>
    <submittedName>
        <fullName evidence="1">Uncharacterized protein</fullName>
    </submittedName>
</protein>
<gene>
    <name evidence="1" type="ORF">S03H2_63046</name>
</gene>
<reference evidence="1" key="1">
    <citation type="journal article" date="2014" name="Front. Microbiol.">
        <title>High frequency of phylogenetically diverse reductive dehalogenase-homologous genes in deep subseafloor sedimentary metagenomes.</title>
        <authorList>
            <person name="Kawai M."/>
            <person name="Futagami T."/>
            <person name="Toyoda A."/>
            <person name="Takaki Y."/>
            <person name="Nishi S."/>
            <person name="Hori S."/>
            <person name="Arai W."/>
            <person name="Tsubouchi T."/>
            <person name="Morono Y."/>
            <person name="Uchiyama I."/>
            <person name="Ito T."/>
            <person name="Fujiyama A."/>
            <person name="Inagaki F."/>
            <person name="Takami H."/>
        </authorList>
    </citation>
    <scope>NUCLEOTIDE SEQUENCE</scope>
    <source>
        <strain evidence="1">Expedition CK06-06</strain>
    </source>
</reference>
<dbReference type="EMBL" id="BARU01040813">
    <property type="protein sequence ID" value="GAH81716.1"/>
    <property type="molecule type" value="Genomic_DNA"/>
</dbReference>
<sequence>MINNIEEKFHDFISLSQKTFLEYHKKDNMFKKLDTFSNEISEEIFTFTVKDLEKSSEFDLLVEETLNLYSKDYHGKDKSSWEQAVKYFFRRSGYYYNFFNGNNINIDVLFKKYCESFKQRKTEVMYLAPMEFVDFKPDNLVMDFRTFHIRKFSKNELEIILQNQINEIF</sequence>
<proteinExistence type="predicted"/>
<feature type="non-terminal residue" evidence="1">
    <location>
        <position position="169"/>
    </location>
</feature>
<dbReference type="AlphaFoldDB" id="X1IH15"/>
<organism evidence="1">
    <name type="scientific">marine sediment metagenome</name>
    <dbReference type="NCBI Taxonomy" id="412755"/>
    <lineage>
        <taxon>unclassified sequences</taxon>
        <taxon>metagenomes</taxon>
        <taxon>ecological metagenomes</taxon>
    </lineage>
</organism>
<name>X1IH15_9ZZZZ</name>
<comment type="caution">
    <text evidence="1">The sequence shown here is derived from an EMBL/GenBank/DDBJ whole genome shotgun (WGS) entry which is preliminary data.</text>
</comment>